<dbReference type="PANTHER" id="PTHR34501">
    <property type="entry name" value="PROTEIN YDDL-RELATED"/>
    <property type="match status" value="1"/>
</dbReference>
<evidence type="ECO:0000256" key="11">
    <source>
        <dbReference type="SAM" id="SignalP"/>
    </source>
</evidence>
<dbReference type="InterPro" id="IPR002299">
    <property type="entry name" value="Porin_Neis"/>
</dbReference>
<accession>A0ABU8WS54</accession>
<keyword evidence="6 11" id="KW-0732">Signal</keyword>
<keyword evidence="9" id="KW-0472">Membrane</keyword>
<keyword evidence="10" id="KW-0998">Cell outer membrane</keyword>
<sequence>MKKTSITLAALAASGAAMAQSSLTLFGVADAAVSYYSAKGVYYATPVGSRAPLATPFEVERSLTALSSGGNASSRMGFRGSEDLGGGLAASFWLESGFNQDTGANGIATFVRRSTVSLSGGFGELRLGRDYVPTYWNESVFDPMGAVGVGENLIKTVSGNIATVRGPGSLIAPTDNAIRASNSIGYFLPRNLGGFFGQVMYALPENVDSSNVPGSSTKKGRYYGGRFGYASGPFDAAIAYGESTAADTTTLTAAGVVTGARFSDKLRTINLGASYDFGILKLMGELSQVRDSTSTVTPVRGVAGPAIKENDKYNGAMLGMTIPVGVGMIKASVARVKFDNDLGVVLPGTPDRDASARKLALGYVHNLSKRTALYASVAHVRVKDGQNNPAIMGVYAGGLANVAGGTATSGIAPRSARGYDLGIRHSF</sequence>
<evidence type="ECO:0000256" key="7">
    <source>
        <dbReference type="ARBA" id="ARBA00023065"/>
    </source>
</evidence>
<proteinExistence type="predicted"/>
<feature type="signal peptide" evidence="11">
    <location>
        <begin position="1"/>
        <end position="19"/>
    </location>
</feature>
<keyword evidence="5" id="KW-0812">Transmembrane</keyword>
<gene>
    <name evidence="13" type="ORF">WKW82_27240</name>
</gene>
<dbReference type="EMBL" id="JBBKZT010000014">
    <property type="protein sequence ID" value="MEJ8850361.1"/>
    <property type="molecule type" value="Genomic_DNA"/>
</dbReference>
<keyword evidence="8" id="KW-0626">Porin</keyword>
<keyword evidence="3" id="KW-0813">Transport</keyword>
<evidence type="ECO:0000256" key="2">
    <source>
        <dbReference type="ARBA" id="ARBA00011233"/>
    </source>
</evidence>
<dbReference type="InterPro" id="IPR050298">
    <property type="entry name" value="Gram-neg_bact_OMP"/>
</dbReference>
<keyword evidence="14" id="KW-1185">Reference proteome</keyword>
<dbReference type="PANTHER" id="PTHR34501:SF9">
    <property type="entry name" value="MAJOR OUTER MEMBRANE PROTEIN P.IA"/>
    <property type="match status" value="1"/>
</dbReference>
<dbReference type="InterPro" id="IPR033900">
    <property type="entry name" value="Gram_neg_porin_domain"/>
</dbReference>
<keyword evidence="7" id="KW-0406">Ion transport</keyword>
<evidence type="ECO:0000256" key="4">
    <source>
        <dbReference type="ARBA" id="ARBA00022452"/>
    </source>
</evidence>
<dbReference type="Proteomes" id="UP001385892">
    <property type="component" value="Unassembled WGS sequence"/>
</dbReference>
<comment type="subcellular location">
    <subcellularLocation>
        <location evidence="1">Cell outer membrane</location>
        <topology evidence="1">Multi-pass membrane protein</topology>
    </subcellularLocation>
</comment>
<protein>
    <submittedName>
        <fullName evidence="13">Porin</fullName>
    </submittedName>
</protein>
<evidence type="ECO:0000256" key="1">
    <source>
        <dbReference type="ARBA" id="ARBA00004571"/>
    </source>
</evidence>
<keyword evidence="4" id="KW-1134">Transmembrane beta strand</keyword>
<dbReference type="SUPFAM" id="SSF56935">
    <property type="entry name" value="Porins"/>
    <property type="match status" value="1"/>
</dbReference>
<evidence type="ECO:0000313" key="14">
    <source>
        <dbReference type="Proteomes" id="UP001385892"/>
    </source>
</evidence>
<evidence type="ECO:0000256" key="3">
    <source>
        <dbReference type="ARBA" id="ARBA00022448"/>
    </source>
</evidence>
<dbReference type="CDD" id="cd00342">
    <property type="entry name" value="gram_neg_porins"/>
    <property type="match status" value="1"/>
</dbReference>
<evidence type="ECO:0000256" key="9">
    <source>
        <dbReference type="ARBA" id="ARBA00023136"/>
    </source>
</evidence>
<evidence type="ECO:0000256" key="10">
    <source>
        <dbReference type="ARBA" id="ARBA00023237"/>
    </source>
</evidence>
<comment type="subunit">
    <text evidence="2">Homotrimer.</text>
</comment>
<feature type="chain" id="PRO_5047456957" evidence="11">
    <location>
        <begin position="20"/>
        <end position="427"/>
    </location>
</feature>
<feature type="domain" description="Porin" evidence="12">
    <location>
        <begin position="8"/>
        <end position="384"/>
    </location>
</feature>
<comment type="caution">
    <text evidence="13">The sequence shown here is derived from an EMBL/GenBank/DDBJ whole genome shotgun (WGS) entry which is preliminary data.</text>
</comment>
<dbReference type="Pfam" id="PF13609">
    <property type="entry name" value="Porin_4"/>
    <property type="match status" value="1"/>
</dbReference>
<organism evidence="13 14">
    <name type="scientific">Variovorax rhizosphaerae</name>
    <dbReference type="NCBI Taxonomy" id="1836200"/>
    <lineage>
        <taxon>Bacteria</taxon>
        <taxon>Pseudomonadati</taxon>
        <taxon>Pseudomonadota</taxon>
        <taxon>Betaproteobacteria</taxon>
        <taxon>Burkholderiales</taxon>
        <taxon>Comamonadaceae</taxon>
        <taxon>Variovorax</taxon>
    </lineage>
</organism>
<evidence type="ECO:0000256" key="8">
    <source>
        <dbReference type="ARBA" id="ARBA00023114"/>
    </source>
</evidence>
<evidence type="ECO:0000256" key="6">
    <source>
        <dbReference type="ARBA" id="ARBA00022729"/>
    </source>
</evidence>
<name>A0ABU8WS54_9BURK</name>
<reference evidence="13 14" key="1">
    <citation type="submission" date="2024-03" db="EMBL/GenBank/DDBJ databases">
        <title>Novel species of the genus Variovorax.</title>
        <authorList>
            <person name="Liu Q."/>
            <person name="Xin Y.-H."/>
        </authorList>
    </citation>
    <scope>NUCLEOTIDE SEQUENCE [LARGE SCALE GENOMIC DNA]</scope>
    <source>
        <strain evidence="13 14">KACC 18900</strain>
    </source>
</reference>
<evidence type="ECO:0000256" key="5">
    <source>
        <dbReference type="ARBA" id="ARBA00022692"/>
    </source>
</evidence>
<evidence type="ECO:0000259" key="12">
    <source>
        <dbReference type="Pfam" id="PF13609"/>
    </source>
</evidence>
<dbReference type="RefSeq" id="WP_340345674.1">
    <property type="nucleotide sequence ID" value="NZ_JBBKZT010000014.1"/>
</dbReference>
<dbReference type="Gene3D" id="2.40.160.10">
    <property type="entry name" value="Porin"/>
    <property type="match status" value="1"/>
</dbReference>
<evidence type="ECO:0000313" key="13">
    <source>
        <dbReference type="EMBL" id="MEJ8850361.1"/>
    </source>
</evidence>
<dbReference type="PRINTS" id="PR00184">
    <property type="entry name" value="NEISSPPORIN"/>
</dbReference>
<dbReference type="InterPro" id="IPR023614">
    <property type="entry name" value="Porin_dom_sf"/>
</dbReference>